<dbReference type="KEGG" id="als:DJ013_21745"/>
<evidence type="ECO:0000313" key="1">
    <source>
        <dbReference type="EMBL" id="AWW00665.1"/>
    </source>
</evidence>
<organism evidence="1 2">
    <name type="scientific">Arcticibacterium luteifluviistationis</name>
    <dbReference type="NCBI Taxonomy" id="1784714"/>
    <lineage>
        <taxon>Bacteria</taxon>
        <taxon>Pseudomonadati</taxon>
        <taxon>Bacteroidota</taxon>
        <taxon>Cytophagia</taxon>
        <taxon>Cytophagales</taxon>
        <taxon>Leadbetterellaceae</taxon>
        <taxon>Arcticibacterium</taxon>
    </lineage>
</organism>
<keyword evidence="2" id="KW-1185">Reference proteome</keyword>
<dbReference type="Proteomes" id="UP000249873">
    <property type="component" value="Chromosome"/>
</dbReference>
<evidence type="ECO:0008006" key="3">
    <source>
        <dbReference type="Google" id="ProtNLM"/>
    </source>
</evidence>
<reference evidence="1 2" key="1">
    <citation type="submission" date="2018-05" db="EMBL/GenBank/DDBJ databases">
        <title>Complete genome sequence of Arcticibacterium luteifluviistationis SM1504T, a cytophagaceae bacterium isolated from Arctic surface seawater.</title>
        <authorList>
            <person name="Li Y."/>
            <person name="Qin Q.-L."/>
        </authorList>
    </citation>
    <scope>NUCLEOTIDE SEQUENCE [LARGE SCALE GENOMIC DNA]</scope>
    <source>
        <strain evidence="1 2">SM1504</strain>
    </source>
</reference>
<dbReference type="OrthoDB" id="770454at2"/>
<proteinExistence type="predicted"/>
<dbReference type="AlphaFoldDB" id="A0A2Z4GI21"/>
<name>A0A2Z4GI21_9BACT</name>
<evidence type="ECO:0000313" key="2">
    <source>
        <dbReference type="Proteomes" id="UP000249873"/>
    </source>
</evidence>
<gene>
    <name evidence="1" type="ORF">DJ013_21745</name>
</gene>
<sequence>MDIQTSKIELVKEILNLENPSLIQRMFDLLKSEEKDAFELTEIEAKEIQIGIEQFDRGEGIKWDDFLKSIS</sequence>
<dbReference type="EMBL" id="CP029480">
    <property type="protein sequence ID" value="AWW00665.1"/>
    <property type="molecule type" value="Genomic_DNA"/>
</dbReference>
<accession>A0A2Z4GI21</accession>
<dbReference type="RefSeq" id="WP_111374031.1">
    <property type="nucleotide sequence ID" value="NZ_CP029480.1"/>
</dbReference>
<protein>
    <recommendedName>
        <fullName evidence="3">Addiction module protein</fullName>
    </recommendedName>
</protein>